<sequence length="180" mass="19615">MDSTRWVSRSMPYLTPRTAGQGDAWGAEAAARGGRGGQRIVFAGEVPTPPEVAELLGTAEGAPVVVRRRVILLDEVPCELTDTYYPVDIARGTALAGTAKIRGGAVTLLASLGHRGVRVVEDVTARLADEEERRVLELPPDRPVLRLSRQTLDAEDRPVQADLMTMPAHLQRLRYEIRIG</sequence>
<dbReference type="RefSeq" id="WP_248632635.1">
    <property type="nucleotide sequence ID" value="NZ_JALPTH010000006.1"/>
</dbReference>
<accession>A0ABT0I7V4</accession>
<dbReference type="PANTHER" id="PTHR44846">
    <property type="entry name" value="MANNOSYL-D-GLYCERATE TRANSPORT/METABOLISM SYSTEM REPRESSOR MNGR-RELATED"/>
    <property type="match status" value="1"/>
</dbReference>
<dbReference type="Proteomes" id="UP001522868">
    <property type="component" value="Unassembled WGS sequence"/>
</dbReference>
<dbReference type="PANTHER" id="PTHR44846:SF17">
    <property type="entry name" value="GNTR-FAMILY TRANSCRIPTIONAL REGULATOR"/>
    <property type="match status" value="1"/>
</dbReference>
<reference evidence="2 3" key="1">
    <citation type="submission" date="2022-04" db="EMBL/GenBank/DDBJ databases">
        <title>Streptomyces sp. nov. LCR6-01 isolated from Lichen of Dirinaria sp.</title>
        <authorList>
            <person name="Kanchanasin P."/>
            <person name="Tanasupawat S."/>
            <person name="Phongsopitanun W."/>
        </authorList>
    </citation>
    <scope>NUCLEOTIDE SEQUENCE [LARGE SCALE GENOMIC DNA]</scope>
    <source>
        <strain evidence="2 3">LCR6-01</strain>
    </source>
</reference>
<dbReference type="SUPFAM" id="SSF64288">
    <property type="entry name" value="Chorismate lyase-like"/>
    <property type="match status" value="1"/>
</dbReference>
<organism evidence="2 3">
    <name type="scientific">Streptomyces lichenis</name>
    <dbReference type="NCBI Taxonomy" id="2306967"/>
    <lineage>
        <taxon>Bacteria</taxon>
        <taxon>Bacillati</taxon>
        <taxon>Actinomycetota</taxon>
        <taxon>Actinomycetes</taxon>
        <taxon>Kitasatosporales</taxon>
        <taxon>Streptomycetaceae</taxon>
        <taxon>Streptomyces</taxon>
    </lineage>
</organism>
<dbReference type="InterPro" id="IPR050679">
    <property type="entry name" value="Bact_HTH_transcr_reg"/>
</dbReference>
<dbReference type="SMART" id="SM00866">
    <property type="entry name" value="UTRA"/>
    <property type="match status" value="1"/>
</dbReference>
<keyword evidence="3" id="KW-1185">Reference proteome</keyword>
<gene>
    <name evidence="2" type="ORF">M1O15_08395</name>
</gene>
<dbReference type="InterPro" id="IPR011663">
    <property type="entry name" value="UTRA"/>
</dbReference>
<feature type="domain" description="UbiC transcription regulator-associated" evidence="1">
    <location>
        <begin position="31"/>
        <end position="172"/>
    </location>
</feature>
<proteinExistence type="predicted"/>
<evidence type="ECO:0000313" key="2">
    <source>
        <dbReference type="EMBL" id="MCK8677407.1"/>
    </source>
</evidence>
<name>A0ABT0I7V4_9ACTN</name>
<dbReference type="EMBL" id="JALPTH010000006">
    <property type="protein sequence ID" value="MCK8677407.1"/>
    <property type="molecule type" value="Genomic_DNA"/>
</dbReference>
<protein>
    <submittedName>
        <fullName evidence="2">UTRA domain-containing protein</fullName>
    </submittedName>
</protein>
<dbReference type="Pfam" id="PF07702">
    <property type="entry name" value="UTRA"/>
    <property type="match status" value="1"/>
</dbReference>
<dbReference type="InterPro" id="IPR028978">
    <property type="entry name" value="Chorismate_lyase_/UTRA_dom_sf"/>
</dbReference>
<comment type="caution">
    <text evidence="2">The sequence shown here is derived from an EMBL/GenBank/DDBJ whole genome shotgun (WGS) entry which is preliminary data.</text>
</comment>
<evidence type="ECO:0000313" key="3">
    <source>
        <dbReference type="Proteomes" id="UP001522868"/>
    </source>
</evidence>
<evidence type="ECO:0000259" key="1">
    <source>
        <dbReference type="SMART" id="SM00866"/>
    </source>
</evidence>
<dbReference type="Gene3D" id="3.40.1410.10">
    <property type="entry name" value="Chorismate lyase-like"/>
    <property type="match status" value="1"/>
</dbReference>